<evidence type="ECO:0000313" key="9">
    <source>
        <dbReference type="Proteomes" id="UP001642409"/>
    </source>
</evidence>
<keyword evidence="4 6" id="KW-0472">Membrane</keyword>
<evidence type="ECO:0000256" key="3">
    <source>
        <dbReference type="ARBA" id="ARBA00022989"/>
    </source>
</evidence>
<dbReference type="GO" id="GO:0046872">
    <property type="term" value="F:metal ion binding"/>
    <property type="evidence" value="ECO:0007669"/>
    <property type="project" value="UniProtKB-KW"/>
</dbReference>
<dbReference type="InterPro" id="IPR004254">
    <property type="entry name" value="AdipoR/HlyIII-related"/>
</dbReference>
<name>A0AA86QG74_9EUKA</name>
<comment type="caution">
    <text evidence="7">The sequence shown here is derived from an EMBL/GenBank/DDBJ whole genome shotgun (WGS) entry which is preliminary data.</text>
</comment>
<gene>
    <name evidence="8" type="ORF">HINF_LOCUS25542</name>
    <name evidence="7" type="ORF">HINF_LOCUS46429</name>
</gene>
<organism evidence="7">
    <name type="scientific">Hexamita inflata</name>
    <dbReference type="NCBI Taxonomy" id="28002"/>
    <lineage>
        <taxon>Eukaryota</taxon>
        <taxon>Metamonada</taxon>
        <taxon>Diplomonadida</taxon>
        <taxon>Hexamitidae</taxon>
        <taxon>Hexamitinae</taxon>
        <taxon>Hexamita</taxon>
    </lineage>
</organism>
<feature type="transmembrane region" description="Helical" evidence="6">
    <location>
        <begin position="221"/>
        <end position="240"/>
    </location>
</feature>
<protein>
    <submittedName>
        <fullName evidence="7">Hemolysin III family protein</fullName>
    </submittedName>
    <submittedName>
        <fullName evidence="8">Hemolysin_III family protein</fullName>
    </submittedName>
</protein>
<keyword evidence="2 6" id="KW-0812">Transmembrane</keyword>
<keyword evidence="9" id="KW-1185">Reference proteome</keyword>
<dbReference type="Proteomes" id="UP001642409">
    <property type="component" value="Unassembled WGS sequence"/>
</dbReference>
<accession>A0AA86QG74</accession>
<feature type="binding site" evidence="5">
    <location>
        <position position="257"/>
    </location>
    <ligand>
        <name>Zn(2+)</name>
        <dbReference type="ChEBI" id="CHEBI:29105"/>
    </ligand>
</feature>
<dbReference type="EMBL" id="CAXDID020000076">
    <property type="protein sequence ID" value="CAL6016507.1"/>
    <property type="molecule type" value="Genomic_DNA"/>
</dbReference>
<evidence type="ECO:0000256" key="2">
    <source>
        <dbReference type="ARBA" id="ARBA00022692"/>
    </source>
</evidence>
<evidence type="ECO:0000256" key="1">
    <source>
        <dbReference type="ARBA" id="ARBA00004141"/>
    </source>
</evidence>
<evidence type="ECO:0000256" key="5">
    <source>
        <dbReference type="PIRSR" id="PIRSR604254-1"/>
    </source>
</evidence>
<feature type="binding site" evidence="5">
    <location>
        <position position="253"/>
    </location>
    <ligand>
        <name>Zn(2+)</name>
        <dbReference type="ChEBI" id="CHEBI:29105"/>
    </ligand>
</feature>
<feature type="transmembrane region" description="Helical" evidence="6">
    <location>
        <begin position="191"/>
        <end position="209"/>
    </location>
</feature>
<evidence type="ECO:0000313" key="7">
    <source>
        <dbReference type="EMBL" id="CAI9958784.1"/>
    </source>
</evidence>
<feature type="transmembrane region" description="Helical" evidence="6">
    <location>
        <begin position="255"/>
        <end position="274"/>
    </location>
</feature>
<comment type="subcellular location">
    <subcellularLocation>
        <location evidence="1">Membrane</location>
        <topology evidence="1">Multi-pass membrane protein</topology>
    </subcellularLocation>
</comment>
<sequence length="280" mass="31476">MKVDKLIQCDNLEQSLSDSDTSQEEDDQVIDNGFASKNDPNFSLMTRQQLSEWVRNRNYAKNAVTNEEFNTWSHAVGGLLQILGVIDLVKHSDTLIKKVSFIFYGISMCIMLFGSAIHHGIGLKLGYSVTLYRWLRLVDHAGIFFAISGTVTPFALVAVGGALGFSITVYIHFVLLCGICMKMVLRHTVSQQIFNAIYVFMGFSCLLMGQQMYKALGSGPLWYIGLGGIFYIGGMVIFSIEKPNPFRGVFCSHEIWHIFVLLGAFSHYLAHKLYTVKYHE</sequence>
<keyword evidence="5" id="KW-0479">Metal-binding</keyword>
<feature type="transmembrane region" description="Helical" evidence="6">
    <location>
        <begin position="101"/>
        <end position="121"/>
    </location>
</feature>
<evidence type="ECO:0000256" key="4">
    <source>
        <dbReference type="ARBA" id="ARBA00023136"/>
    </source>
</evidence>
<dbReference type="Pfam" id="PF03006">
    <property type="entry name" value="HlyIII"/>
    <property type="match status" value="1"/>
</dbReference>
<feature type="binding site" evidence="5">
    <location>
        <position position="119"/>
    </location>
    <ligand>
        <name>Zn(2+)</name>
        <dbReference type="ChEBI" id="CHEBI:29105"/>
    </ligand>
</feature>
<dbReference type="AlphaFoldDB" id="A0AA86QG74"/>
<evidence type="ECO:0000256" key="6">
    <source>
        <dbReference type="SAM" id="Phobius"/>
    </source>
</evidence>
<reference evidence="7" key="1">
    <citation type="submission" date="2023-06" db="EMBL/GenBank/DDBJ databases">
        <authorList>
            <person name="Kurt Z."/>
        </authorList>
    </citation>
    <scope>NUCLEOTIDE SEQUENCE</scope>
</reference>
<keyword evidence="5" id="KW-0862">Zinc</keyword>
<keyword evidence="3 6" id="KW-1133">Transmembrane helix</keyword>
<dbReference type="EMBL" id="CATOUU010000909">
    <property type="protein sequence ID" value="CAI9958784.1"/>
    <property type="molecule type" value="Genomic_DNA"/>
</dbReference>
<dbReference type="GO" id="GO:0016020">
    <property type="term" value="C:membrane"/>
    <property type="evidence" value="ECO:0007669"/>
    <property type="project" value="UniProtKB-SubCell"/>
</dbReference>
<proteinExistence type="predicted"/>
<dbReference type="PANTHER" id="PTHR20855">
    <property type="entry name" value="ADIPOR/PROGESTIN RECEPTOR-RELATED"/>
    <property type="match status" value="1"/>
</dbReference>
<dbReference type="PANTHER" id="PTHR20855:SF3">
    <property type="entry name" value="LD03007P"/>
    <property type="match status" value="1"/>
</dbReference>
<reference evidence="8 9" key="2">
    <citation type="submission" date="2024-07" db="EMBL/GenBank/DDBJ databases">
        <authorList>
            <person name="Akdeniz Z."/>
        </authorList>
    </citation>
    <scope>NUCLEOTIDE SEQUENCE [LARGE SCALE GENOMIC DNA]</scope>
</reference>
<evidence type="ECO:0000313" key="8">
    <source>
        <dbReference type="EMBL" id="CAL6016507.1"/>
    </source>
</evidence>